<dbReference type="EMBL" id="CAJNOG010000902">
    <property type="protein sequence ID" value="CAF1380150.1"/>
    <property type="molecule type" value="Genomic_DNA"/>
</dbReference>
<dbReference type="Pfam" id="PF01436">
    <property type="entry name" value="NHL"/>
    <property type="match status" value="1"/>
</dbReference>
<feature type="domain" description="Xaa-Pro dipeptidyl-peptidase C-terminal" evidence="5">
    <location>
        <begin position="411"/>
        <end position="642"/>
    </location>
</feature>
<comment type="caution">
    <text evidence="6">The sequence shown here is derived from an EMBL/GenBank/DDBJ whole genome shotgun (WGS) entry which is preliminary data.</text>
</comment>
<evidence type="ECO:0000256" key="3">
    <source>
        <dbReference type="PROSITE-ProRule" id="PRU00504"/>
    </source>
</evidence>
<evidence type="ECO:0000256" key="4">
    <source>
        <dbReference type="SAM" id="MobiDB-lite"/>
    </source>
</evidence>
<dbReference type="InterPro" id="IPR008979">
    <property type="entry name" value="Galactose-bd-like_sf"/>
</dbReference>
<keyword evidence="2" id="KW-0378">Hydrolase</keyword>
<dbReference type="SUPFAM" id="SSF53474">
    <property type="entry name" value="alpha/beta-Hydrolases"/>
    <property type="match status" value="2"/>
</dbReference>
<dbReference type="SUPFAM" id="SSF101898">
    <property type="entry name" value="NHL repeat"/>
    <property type="match status" value="1"/>
</dbReference>
<dbReference type="InterPro" id="IPR050585">
    <property type="entry name" value="Xaa-Pro_dipeptidyl-ppase/CocE"/>
</dbReference>
<reference evidence="6" key="1">
    <citation type="submission" date="2021-02" db="EMBL/GenBank/DDBJ databases">
        <authorList>
            <person name="Nowell W R."/>
        </authorList>
    </citation>
    <scope>NUCLEOTIDE SEQUENCE</scope>
</reference>
<dbReference type="Gene3D" id="3.40.50.1820">
    <property type="entry name" value="alpha/beta hydrolase"/>
    <property type="match status" value="2"/>
</dbReference>
<dbReference type="GO" id="GO:0008239">
    <property type="term" value="F:dipeptidyl-peptidase activity"/>
    <property type="evidence" value="ECO:0007669"/>
    <property type="project" value="InterPro"/>
</dbReference>
<dbReference type="SUPFAM" id="SSF49785">
    <property type="entry name" value="Galactose-binding domain-like"/>
    <property type="match status" value="2"/>
</dbReference>
<dbReference type="SMART" id="SM00939">
    <property type="entry name" value="PepX_C"/>
    <property type="match status" value="2"/>
</dbReference>
<evidence type="ECO:0000256" key="2">
    <source>
        <dbReference type="ARBA" id="ARBA00022801"/>
    </source>
</evidence>
<dbReference type="Pfam" id="PF02129">
    <property type="entry name" value="Peptidase_S15"/>
    <property type="match status" value="2"/>
</dbReference>
<evidence type="ECO:0000259" key="5">
    <source>
        <dbReference type="SMART" id="SM00939"/>
    </source>
</evidence>
<evidence type="ECO:0000313" key="7">
    <source>
        <dbReference type="Proteomes" id="UP000663845"/>
    </source>
</evidence>
<proteinExistence type="predicted"/>
<dbReference type="PANTHER" id="PTHR43056:SF10">
    <property type="entry name" value="COCE_NOND FAMILY, PUTATIVE (AFU_ORTHOLOGUE AFUA_7G00600)-RELATED"/>
    <property type="match status" value="1"/>
</dbReference>
<dbReference type="InterPro" id="IPR013736">
    <property type="entry name" value="Xaa-Pro_dipept_C"/>
</dbReference>
<gene>
    <name evidence="6" type="ORF">JYZ213_LOCUS36616</name>
</gene>
<evidence type="ECO:0000256" key="1">
    <source>
        <dbReference type="ARBA" id="ARBA00022737"/>
    </source>
</evidence>
<keyword evidence="1" id="KW-0677">Repeat</keyword>
<protein>
    <recommendedName>
        <fullName evidence="5">Xaa-Pro dipeptidyl-peptidase C-terminal domain-containing protein</fullName>
    </recommendedName>
</protein>
<dbReference type="InterPro" id="IPR001258">
    <property type="entry name" value="NHL_repeat"/>
</dbReference>
<organism evidence="6 7">
    <name type="scientific">Adineta steineri</name>
    <dbReference type="NCBI Taxonomy" id="433720"/>
    <lineage>
        <taxon>Eukaryota</taxon>
        <taxon>Metazoa</taxon>
        <taxon>Spiralia</taxon>
        <taxon>Gnathifera</taxon>
        <taxon>Rotifera</taxon>
        <taxon>Eurotatoria</taxon>
        <taxon>Bdelloidea</taxon>
        <taxon>Adinetida</taxon>
        <taxon>Adinetidae</taxon>
        <taxon>Adineta</taxon>
    </lineage>
</organism>
<dbReference type="PROSITE" id="PS51125">
    <property type="entry name" value="NHL"/>
    <property type="match status" value="1"/>
</dbReference>
<dbReference type="Proteomes" id="UP000663845">
    <property type="component" value="Unassembled WGS sequence"/>
</dbReference>
<accession>A0A815JN83</accession>
<name>A0A815JN83_9BILA</name>
<feature type="region of interest" description="Disordered" evidence="4">
    <location>
        <begin position="72"/>
        <end position="91"/>
    </location>
</feature>
<feature type="repeat" description="NHL" evidence="3">
    <location>
        <begin position="36"/>
        <end position="67"/>
    </location>
</feature>
<dbReference type="Gene3D" id="2.40.10.500">
    <property type="match status" value="1"/>
</dbReference>
<dbReference type="NCBIfam" id="TIGR00976">
    <property type="entry name" value="CocE_NonD"/>
    <property type="match status" value="2"/>
</dbReference>
<dbReference type="InterPro" id="IPR000383">
    <property type="entry name" value="Xaa-Pro-like_dom"/>
</dbReference>
<sequence length="1264" mass="144435">MSSAGRSCVYKWSPQTNIITIVAGRENYQGTTSEYLSSPEGIYVDGNSGTVYVADYVNNRIQKWEKDAHNGTTVAGLSTGEGGSDHESLSEPSSVWVDDETLVVYVADSANERIQRWLYNASMGDTIAGGSENVWLSMPDDVRLSATLTIPVAKHSNEKFPVLLEYKPYRKDDNSFNADQSNIFYLARRGFIVAKVDIRGTGSSEGVLIEREYTTQELDDCENVIKQLADYPHSNGRVGMFGLSWSAFNSLMMATLRRPPSLRAIFAAHASDDLYKNDIHYPDGIMHLDHYIVSIDHANALPATPNYVMNEQWIKERFTRRPWADIYLEHQLDDSFWRKHSIKYVYANLTLPTYLIGGLYDPYKDTAINIYEHAHQISPKIKVVVGPFIHAMPDNVNRNPGPGFDSNAEMVRWFNHWLKDDNENSDILNEPDITLFIRTSLTTGTYRYESQWPIHRRRTRRMYMTNDRMLTERIPSHVDGKRNNSNVDILEYRPWIGFESGLWLGGLTGNQQSYDEHSLVYQSDPINETIEIIGFVNVSLQVSTIAPMAHWIVRLEDVDNNAQVWLVTTGALNGAQRQTPSAPLEPNHMYTITFRLHFTTWTFFNGHSIRVAISNAMFPTYWPSAFAMNTSLFLNSSATFIDLPVILPLSSTSPSPSFTQQQVSSTDIFPELFSAENVWLSMPDGVRLSATLTIPVAKHSNEKFSVLREYKPYRKDDNSFNADQSNIFYLARRGFIVAKVDIRGTGSSEGVLIEREYTTQELDDCEHVIKQLADYSHSNGRVGMFGLSWSAFNSLMMVTLRRPPALRAIFAAHASDDLYKNDIHYPDGIMHLDHYIVSIDHANALPATPNYVMNEQWIKERFTRRPWADIYLEHQLDDSFWRKHSIKYAYANLTLPTYLIGGLYDPYKDTAINIYEHAHQISPKIKVVVGPFVHAMPDNVNRNPDPGFDSSAEMVRWFNYWLKDDNGNSDILNEPNITLFIRTSLTTGTYRYEPQWPIPRQRTRRMYMTNDRMLTEQIPVPVEGRRNNRNVDILEYRPWIGFENGLWPGGLTGNQQSYDEHSLVCQSDPINETFEIIGFVNMTLQVSVTAPMAHWIVRLEDVDNNGQVWLVTTGALNGAQRQTPSAPLEPNHTYTITFWLHFTTWTFFTSHSIRVAISNAMFPTYWPSQFVMNTSLFLNSSATFIDLPVILPLSSISPPPSFTQQQVSSTDIFPELFSAGKPRIYEKHETNLSTTITFERTNMNFCLVIYSCRLYWHGTSVVHI</sequence>
<dbReference type="Gene3D" id="1.10.3020.10">
    <property type="entry name" value="alpha-amino acid ester hydrolase ( Helical cap domain)"/>
    <property type="match status" value="2"/>
</dbReference>
<dbReference type="InterPro" id="IPR005674">
    <property type="entry name" value="CocE/Ser_esterase"/>
</dbReference>
<dbReference type="AlphaFoldDB" id="A0A815JN83"/>
<dbReference type="PANTHER" id="PTHR43056">
    <property type="entry name" value="PEPTIDASE S9 PROLYL OLIGOPEPTIDASE"/>
    <property type="match status" value="1"/>
</dbReference>
<dbReference type="Gene3D" id="2.60.120.260">
    <property type="entry name" value="Galactose-binding domain-like"/>
    <property type="match status" value="2"/>
</dbReference>
<dbReference type="Pfam" id="PF08530">
    <property type="entry name" value="PepX_C"/>
    <property type="match status" value="2"/>
</dbReference>
<dbReference type="InterPro" id="IPR029058">
    <property type="entry name" value="AB_hydrolase_fold"/>
</dbReference>
<evidence type="ECO:0000313" key="6">
    <source>
        <dbReference type="EMBL" id="CAF1380150.1"/>
    </source>
</evidence>
<feature type="domain" description="Xaa-Pro dipeptidyl-peptidase C-terminal" evidence="5">
    <location>
        <begin position="955"/>
        <end position="1186"/>
    </location>
</feature>